<evidence type="ECO:0000313" key="2">
    <source>
        <dbReference type="Proteomes" id="UP000276133"/>
    </source>
</evidence>
<organism evidence="1 2">
    <name type="scientific">Brachionus plicatilis</name>
    <name type="common">Marine rotifer</name>
    <name type="synonym">Brachionus muelleri</name>
    <dbReference type="NCBI Taxonomy" id="10195"/>
    <lineage>
        <taxon>Eukaryota</taxon>
        <taxon>Metazoa</taxon>
        <taxon>Spiralia</taxon>
        <taxon>Gnathifera</taxon>
        <taxon>Rotifera</taxon>
        <taxon>Eurotatoria</taxon>
        <taxon>Monogononta</taxon>
        <taxon>Pseudotrocha</taxon>
        <taxon>Ploima</taxon>
        <taxon>Brachionidae</taxon>
        <taxon>Brachionus</taxon>
    </lineage>
</organism>
<keyword evidence="2" id="KW-1185">Reference proteome</keyword>
<dbReference type="EMBL" id="REGN01006987">
    <property type="protein sequence ID" value="RNA07602.1"/>
    <property type="molecule type" value="Genomic_DNA"/>
</dbReference>
<protein>
    <submittedName>
        <fullName evidence="1">Uncharacterized protein</fullName>
    </submittedName>
</protein>
<comment type="caution">
    <text evidence="1">The sequence shown here is derived from an EMBL/GenBank/DDBJ whole genome shotgun (WGS) entry which is preliminary data.</text>
</comment>
<evidence type="ECO:0000313" key="1">
    <source>
        <dbReference type="EMBL" id="RNA07602.1"/>
    </source>
</evidence>
<accession>A0A3M7Q8S3</accession>
<proteinExistence type="predicted"/>
<reference evidence="1 2" key="1">
    <citation type="journal article" date="2018" name="Sci. Rep.">
        <title>Genomic signatures of local adaptation to the degree of environmental predictability in rotifers.</title>
        <authorList>
            <person name="Franch-Gras L."/>
            <person name="Hahn C."/>
            <person name="Garcia-Roger E.M."/>
            <person name="Carmona M.J."/>
            <person name="Serra M."/>
            <person name="Gomez A."/>
        </authorList>
    </citation>
    <scope>NUCLEOTIDE SEQUENCE [LARGE SCALE GENOMIC DNA]</scope>
    <source>
        <strain evidence="1">HYR1</strain>
    </source>
</reference>
<sequence length="102" mass="11314">MPNIFDCTNTKSSASPNHYNNIPLLVFNQTSSADNFSHSYSLDLNNSKISSSKIESETKKCLISSTYVDSNPALNFSLSPTITMPFTDINKIPINIPFNISY</sequence>
<dbReference type="AlphaFoldDB" id="A0A3M7Q8S3"/>
<dbReference type="Proteomes" id="UP000276133">
    <property type="component" value="Unassembled WGS sequence"/>
</dbReference>
<name>A0A3M7Q8S3_BRAPC</name>
<gene>
    <name evidence="1" type="ORF">BpHYR1_034004</name>
</gene>